<accession>A0AAT9FK25</accession>
<dbReference type="KEGG" id="osu:NT6N_13420"/>
<dbReference type="EMBL" id="AP026866">
    <property type="protein sequence ID" value="BDS06302.1"/>
    <property type="molecule type" value="Genomic_DNA"/>
</dbReference>
<protein>
    <submittedName>
        <fullName evidence="1">Uncharacterized protein</fullName>
    </submittedName>
</protein>
<organism evidence="1">
    <name type="scientific">Oceaniferula spumae</name>
    <dbReference type="NCBI Taxonomy" id="2979115"/>
    <lineage>
        <taxon>Bacteria</taxon>
        <taxon>Pseudomonadati</taxon>
        <taxon>Verrucomicrobiota</taxon>
        <taxon>Verrucomicrobiia</taxon>
        <taxon>Verrucomicrobiales</taxon>
        <taxon>Verrucomicrobiaceae</taxon>
        <taxon>Oceaniferula</taxon>
    </lineage>
</organism>
<proteinExistence type="predicted"/>
<reference evidence="1" key="1">
    <citation type="submission" date="2024-07" db="EMBL/GenBank/DDBJ databases">
        <title>Complete genome sequence of Verrucomicrobiaceae bacterium NT6N.</title>
        <authorList>
            <person name="Huang C."/>
            <person name="Takami H."/>
            <person name="Hamasaki K."/>
        </authorList>
    </citation>
    <scope>NUCLEOTIDE SEQUENCE</scope>
    <source>
        <strain evidence="1">NT6N</strain>
    </source>
</reference>
<dbReference type="AlphaFoldDB" id="A0AAT9FK25"/>
<evidence type="ECO:0000313" key="1">
    <source>
        <dbReference type="EMBL" id="BDS06302.1"/>
    </source>
</evidence>
<name>A0AAT9FK25_9BACT</name>
<sequence>MLVLLTLIALALTTLSSIELRSTQQSMAMATAQSNARMALMVAIGNLQKEMGPDRRISSTAAILDSTPETEQLEGVSQPHYLGVWDSWDAWLNDIKTLSDGSNIRIGETYDVAKRGRHSGLFRRWLVSGSDTTEMEFATGAPASGSPMVRLVGTYDTGTTEDGVVEAPIVSITNPTKTPGGYAWWVSDQSEKARVDLNDRKTLAGIQLAQGSAASLGRPPVEKVEPFQSIDTSAASVNKWLDLSTLYVASGQSPDVSKPLPFHDVATDGLGLMTDVRFGGMKKDLNTAFENPTVPAEFGRSQLFDIEFDTPVRPMLGDLAEIAPKNPYVAPLSWRQMHQYYRLYREFTNNTRGHYLQWDGETPLSRRFMMGVQDQGGPGQIREYVIADSMGYARNPVLLRQYWVICLRTVEGNPKQYKFTAIPIVYMWNPYNVPLKVDGGESYFTAGLHHAANLKLTVHGDGAPQEIFLSQKMGGYVRSFGKITEDITYAPGEVRVFSLTSLNPGGQEFEVTPGYVPVFDNSAARGLEFTMSNFTPTGTPSIAISFATYNTRTVPAYFFGNDAASITLNHAQKRSSPFGALDEAEGTMSPNAVFHYGVSSIAWLGNGVGSSDERETEIIRDTALDRATWPENNGMRAIALVGITAKDPDGLEYDGANTGYAADYRGRTWLHSAPTRSSSYLMNAQAFNRASSPWQIYFTPATSNSVSNFFQTEGKNGYYGGSFGPSTNRVVALELPTSPITNLAGFAGMRMDHARAHEAQRDTNLPTSPNGSGARSHKHLAHTGGDFGPAIGNAYANPMIPGDQVYHYIDFGTDRGNEQSGNHEATNFNPFGDYWDQLLLTNEALWDSYFMSSIVPESTGGQINKSLSEVAKDFFEGTEKVANANYVALNQGKTAEELAELAGTENGWKSIGSYMGVKAAFNVNSTSVEAWKIFLHTMKNRNVPYLDAQSGATGIVSSSSDVVVSRYRLANGDKDGDDPSEEAAWTGVRLLNDEQIERLATEIVKQVKLRGPFLNMSEFINRRLSDDRLGVTGALQAAIDWDEFDADYNGTGSNDAQSINRGYKQGTSMISTPAAPFPNEKAAKGSRFAGAPGYVMQSDLLQGIGSSLVVRGDTFKIRAYGEAKDSTGTNVIARAWCEATVQRVPEYLDPVNPPETAAKNEDGSDNVDLSIINRTFGRRMEVVSFRWLQPSEVQN</sequence>
<gene>
    <name evidence="1" type="ORF">NT6N_13420</name>
</gene>